<proteinExistence type="predicted"/>
<accession>A0AAD7C2I7</accession>
<evidence type="ECO:0000313" key="2">
    <source>
        <dbReference type="Proteomes" id="UP001221142"/>
    </source>
</evidence>
<reference evidence="1" key="1">
    <citation type="submission" date="2023-03" db="EMBL/GenBank/DDBJ databases">
        <title>Massive genome expansion in bonnet fungi (Mycena s.s.) driven by repeated elements and novel gene families across ecological guilds.</title>
        <authorList>
            <consortium name="Lawrence Berkeley National Laboratory"/>
            <person name="Harder C.B."/>
            <person name="Miyauchi S."/>
            <person name="Viragh M."/>
            <person name="Kuo A."/>
            <person name="Thoen E."/>
            <person name="Andreopoulos B."/>
            <person name="Lu D."/>
            <person name="Skrede I."/>
            <person name="Drula E."/>
            <person name="Henrissat B."/>
            <person name="Morin E."/>
            <person name="Kohler A."/>
            <person name="Barry K."/>
            <person name="LaButti K."/>
            <person name="Morin E."/>
            <person name="Salamov A."/>
            <person name="Lipzen A."/>
            <person name="Mereny Z."/>
            <person name="Hegedus B."/>
            <person name="Baldrian P."/>
            <person name="Stursova M."/>
            <person name="Weitz H."/>
            <person name="Taylor A."/>
            <person name="Grigoriev I.V."/>
            <person name="Nagy L.G."/>
            <person name="Martin F."/>
            <person name="Kauserud H."/>
        </authorList>
    </citation>
    <scope>NUCLEOTIDE SEQUENCE</scope>
    <source>
        <strain evidence="1">9284</strain>
    </source>
</reference>
<protein>
    <submittedName>
        <fullName evidence="1">Uncharacterized protein</fullName>
    </submittedName>
</protein>
<feature type="non-terminal residue" evidence="1">
    <location>
        <position position="1"/>
    </location>
</feature>
<feature type="non-terminal residue" evidence="1">
    <location>
        <position position="63"/>
    </location>
</feature>
<dbReference type="EMBL" id="JARKIF010000006">
    <property type="protein sequence ID" value="KAJ7636204.1"/>
    <property type="molecule type" value="Genomic_DNA"/>
</dbReference>
<evidence type="ECO:0000313" key="1">
    <source>
        <dbReference type="EMBL" id="KAJ7636204.1"/>
    </source>
</evidence>
<sequence>ERLSDEDACHLGFPAISCTTEIQGVSWRSSAYVAMASLHRGKGFDPYTQDVARHLKEPLFQLV</sequence>
<comment type="caution">
    <text evidence="1">The sequence shown here is derived from an EMBL/GenBank/DDBJ whole genome shotgun (WGS) entry which is preliminary data.</text>
</comment>
<organism evidence="1 2">
    <name type="scientific">Roridomyces roridus</name>
    <dbReference type="NCBI Taxonomy" id="1738132"/>
    <lineage>
        <taxon>Eukaryota</taxon>
        <taxon>Fungi</taxon>
        <taxon>Dikarya</taxon>
        <taxon>Basidiomycota</taxon>
        <taxon>Agaricomycotina</taxon>
        <taxon>Agaricomycetes</taxon>
        <taxon>Agaricomycetidae</taxon>
        <taxon>Agaricales</taxon>
        <taxon>Marasmiineae</taxon>
        <taxon>Mycenaceae</taxon>
        <taxon>Roridomyces</taxon>
    </lineage>
</organism>
<dbReference type="Proteomes" id="UP001221142">
    <property type="component" value="Unassembled WGS sequence"/>
</dbReference>
<keyword evidence="2" id="KW-1185">Reference proteome</keyword>
<name>A0AAD7C2I7_9AGAR</name>
<gene>
    <name evidence="1" type="ORF">FB45DRAFT_716636</name>
</gene>
<dbReference type="AlphaFoldDB" id="A0AAD7C2I7"/>